<gene>
    <name evidence="2" type="ORF">C8P68_107160</name>
</gene>
<dbReference type="OrthoDB" id="9816120at2"/>
<evidence type="ECO:0000313" key="3">
    <source>
        <dbReference type="Proteomes" id="UP000244168"/>
    </source>
</evidence>
<dbReference type="SUPFAM" id="SSF69318">
    <property type="entry name" value="Integrin alpha N-terminal domain"/>
    <property type="match status" value="1"/>
</dbReference>
<dbReference type="PANTHER" id="PTHR43118">
    <property type="entry name" value="RHAMNOGALACTURONAN LYASE (EUROFUNG)"/>
    <property type="match status" value="1"/>
</dbReference>
<reference evidence="2 3" key="1">
    <citation type="submission" date="2018-04" db="EMBL/GenBank/DDBJ databases">
        <title>Genomic Encyclopedia of Archaeal and Bacterial Type Strains, Phase II (KMG-II): from individual species to whole genera.</title>
        <authorList>
            <person name="Goeker M."/>
        </authorList>
    </citation>
    <scope>NUCLEOTIDE SEQUENCE [LARGE SCALE GENOMIC DNA]</scope>
    <source>
        <strain evidence="2 3">DSM 26809</strain>
    </source>
</reference>
<dbReference type="PANTHER" id="PTHR43118:SF1">
    <property type="entry name" value="RHAMNOGALACTURONAN LYASE (EUROFUNG)"/>
    <property type="match status" value="1"/>
</dbReference>
<dbReference type="Proteomes" id="UP000244168">
    <property type="component" value="Unassembled WGS sequence"/>
</dbReference>
<dbReference type="RefSeq" id="WP_107830477.1">
    <property type="nucleotide sequence ID" value="NZ_CP160205.1"/>
</dbReference>
<feature type="chain" id="PRO_5015681158" description="VCBS repeat protein" evidence="1">
    <location>
        <begin position="20"/>
        <end position="591"/>
    </location>
</feature>
<dbReference type="AlphaFoldDB" id="A0A2T5J6B9"/>
<evidence type="ECO:0000313" key="2">
    <source>
        <dbReference type="EMBL" id="PTQ94095.1"/>
    </source>
</evidence>
<proteinExistence type="predicted"/>
<organism evidence="2 3">
    <name type="scientific">Mucilaginibacter yixingensis</name>
    <dbReference type="NCBI Taxonomy" id="1295612"/>
    <lineage>
        <taxon>Bacteria</taxon>
        <taxon>Pseudomonadati</taxon>
        <taxon>Bacteroidota</taxon>
        <taxon>Sphingobacteriia</taxon>
        <taxon>Sphingobacteriales</taxon>
        <taxon>Sphingobacteriaceae</taxon>
        <taxon>Mucilaginibacter</taxon>
    </lineage>
</organism>
<dbReference type="EMBL" id="QAOQ01000007">
    <property type="protein sequence ID" value="PTQ94095.1"/>
    <property type="molecule type" value="Genomic_DNA"/>
</dbReference>
<comment type="caution">
    <text evidence="2">The sequence shown here is derived from an EMBL/GenBank/DDBJ whole genome shotgun (WGS) entry which is preliminary data.</text>
</comment>
<name>A0A2T5J6B9_9SPHI</name>
<keyword evidence="1" id="KW-0732">Signal</keyword>
<keyword evidence="3" id="KW-1185">Reference proteome</keyword>
<dbReference type="InterPro" id="IPR034641">
    <property type="entry name" value="RGL11"/>
</dbReference>
<sequence length="591" mass="66207">MQKPLLLVPLLALGLFAGAQPSAKTKTTHSAAVAPAKNFAPPGTVIVPASSFVDRLPKNDIIAEARGDGWYFNNTAMVLNSLTNLITWVNVPESGKYYIYARSSGAKNQGFKVVVNDKVTAERFGDTALTWKRAAPLEVKAGRAVVKITRINPGSTVDVVVLSKTPNLKEEDIKPYQLNPDVELLKEYHSPLFPGLPKFGDVDGDKKTDFLVLSPDFTATMFDNSGKQLWQYKAPEENAKLRSEFEAPGVLWDFDHDGKAEVVHWRLIDGKEWLVIANGMTGDIIRKVEWPTQPLPHVYNNFRLAIAKLTKGAPNEIAVFTDMGGTINTTLYDSNLKLLWQHTEKRQKDNQGHYIYPLDIDGDGIDEILVGSELLDAKGKEIWNRFDLVNDNHDHADSYKLIDMDHDGKLDIVISNSETGVYAIKGMTKEIIWQNVAEHSQQLDVGDFLKGVPGPQTVIGGRTYGNRNAGEPYLGSQLYWFDNQGNLVNMWPHGFPINGNPNFVSGNWKGDGKRQVFWYKWKLNDKGEGELYFPDQVYHIFDFTGRGADEVITFGRGVMRVYGSRTAIHTGKDRKADLRYLQLNVANHTHY</sequence>
<evidence type="ECO:0000256" key="1">
    <source>
        <dbReference type="SAM" id="SignalP"/>
    </source>
</evidence>
<evidence type="ECO:0008006" key="4">
    <source>
        <dbReference type="Google" id="ProtNLM"/>
    </source>
</evidence>
<protein>
    <recommendedName>
        <fullName evidence="4">VCBS repeat protein</fullName>
    </recommendedName>
</protein>
<accession>A0A2T5J6B9</accession>
<dbReference type="InterPro" id="IPR028994">
    <property type="entry name" value="Integrin_alpha_N"/>
</dbReference>
<feature type="signal peptide" evidence="1">
    <location>
        <begin position="1"/>
        <end position="19"/>
    </location>
</feature>